<proteinExistence type="predicted"/>
<feature type="binding site" evidence="1">
    <location>
        <position position="164"/>
    </location>
    <ligand>
        <name>Zn(2+)</name>
        <dbReference type="ChEBI" id="CHEBI:29105"/>
    </ligand>
</feature>
<feature type="binding site" evidence="1">
    <location>
        <position position="169"/>
    </location>
    <ligand>
        <name>Zn(2+)</name>
        <dbReference type="ChEBI" id="CHEBI:29105"/>
    </ligand>
</feature>
<sequence>MNGIPCGISHFMPSPGLRKFGSTHLMGEPSSSWYNSMAVSTLGSGNLREALKLPPGEDKNEWLAVNIIDLVNQVRMVFGVLCEAECTDIKCPSMTAHGRQYTWTSDETVLNTSAPQYIDLSLTSCQLNIDDENVFPSEIGKQFPANFEERCQTIMRRLFRIYAHVYFAHVSHFKEIKALPHLNTSFKQFVLFANQFHLLNKEETEPLREIIENLVSFS</sequence>
<dbReference type="Pfam" id="PF03637">
    <property type="entry name" value="Mob1_phocein"/>
    <property type="match status" value="1"/>
</dbReference>
<dbReference type="InterPro" id="IPR036703">
    <property type="entry name" value="MOB_kinase_act_sf"/>
</dbReference>
<feature type="binding site" evidence="1">
    <location>
        <position position="91"/>
    </location>
    <ligand>
        <name>Zn(2+)</name>
        <dbReference type="ChEBI" id="CHEBI:29105"/>
    </ligand>
</feature>
<keyword evidence="1" id="KW-0479">Metal-binding</keyword>
<feature type="binding site" evidence="1">
    <location>
        <position position="86"/>
    </location>
    <ligand>
        <name>Zn(2+)</name>
        <dbReference type="ChEBI" id="CHEBI:29105"/>
    </ligand>
</feature>
<dbReference type="EMBL" id="CP092623">
    <property type="protein sequence ID" value="UMM28784.1"/>
    <property type="molecule type" value="Genomic_DNA"/>
</dbReference>
<evidence type="ECO:0000256" key="1">
    <source>
        <dbReference type="PIRSR" id="PIRSR605301-1"/>
    </source>
</evidence>
<organism evidence="2 3">
    <name type="scientific">Caenorhabditis briggsae</name>
    <dbReference type="NCBI Taxonomy" id="6238"/>
    <lineage>
        <taxon>Eukaryota</taxon>
        <taxon>Metazoa</taxon>
        <taxon>Ecdysozoa</taxon>
        <taxon>Nematoda</taxon>
        <taxon>Chromadorea</taxon>
        <taxon>Rhabditida</taxon>
        <taxon>Rhabditina</taxon>
        <taxon>Rhabditomorpha</taxon>
        <taxon>Rhabditoidea</taxon>
        <taxon>Rhabditidae</taxon>
        <taxon>Peloderinae</taxon>
        <taxon>Caenorhabditis</taxon>
    </lineage>
</organism>
<dbReference type="Proteomes" id="UP000829354">
    <property type="component" value="Chromosome IV"/>
</dbReference>
<dbReference type="SMART" id="SM01388">
    <property type="entry name" value="Mob1_phocein"/>
    <property type="match status" value="1"/>
</dbReference>
<dbReference type="PANTHER" id="PTHR22599">
    <property type="entry name" value="MPS ONE BINDER KINASE ACTIVATOR-LIKE MOB"/>
    <property type="match status" value="1"/>
</dbReference>
<dbReference type="SUPFAM" id="SSF101152">
    <property type="entry name" value="Mob1/phocein"/>
    <property type="match status" value="1"/>
</dbReference>
<dbReference type="AlphaFoldDB" id="A0AAE9EWH1"/>
<dbReference type="InterPro" id="IPR005301">
    <property type="entry name" value="MOB_kinase_act_fam"/>
</dbReference>
<protein>
    <submittedName>
        <fullName evidence="2">Uncharacterized protein</fullName>
    </submittedName>
</protein>
<evidence type="ECO:0000313" key="2">
    <source>
        <dbReference type="EMBL" id="UMM28784.1"/>
    </source>
</evidence>
<reference evidence="2 3" key="1">
    <citation type="submission" date="2022-04" db="EMBL/GenBank/DDBJ databases">
        <title>Chromosome-level reference genomes for two strains of Caenorhabditis briggsae: an improved platform for comparative genomics.</title>
        <authorList>
            <person name="Stevens L."/>
            <person name="Andersen E."/>
        </authorList>
    </citation>
    <scope>NUCLEOTIDE SEQUENCE [LARGE SCALE GENOMIC DNA]</scope>
    <source>
        <strain evidence="2">VX34</strain>
        <tissue evidence="2">Whole-organism</tissue>
    </source>
</reference>
<keyword evidence="1" id="KW-0862">Zinc</keyword>
<evidence type="ECO:0000313" key="3">
    <source>
        <dbReference type="Proteomes" id="UP000829354"/>
    </source>
</evidence>
<name>A0AAE9EWH1_CAEBR</name>
<accession>A0AAE9EWH1</accession>
<gene>
    <name evidence="2" type="ORF">L5515_011467</name>
</gene>
<keyword evidence="3" id="KW-1185">Reference proteome</keyword>
<dbReference type="Gene3D" id="1.20.140.30">
    <property type="entry name" value="MOB kinase activator"/>
    <property type="match status" value="1"/>
</dbReference>